<evidence type="ECO:0000256" key="1">
    <source>
        <dbReference type="SAM" id="SignalP"/>
    </source>
</evidence>
<name>C1EAV3_MICCC</name>
<dbReference type="RefSeq" id="XP_002504011.1">
    <property type="nucleotide sequence ID" value="XM_002503965.1"/>
</dbReference>
<gene>
    <name evidence="2" type="ORF">MICPUN_60207</name>
</gene>
<keyword evidence="3" id="KW-1185">Reference proteome</keyword>
<sequence length="67" mass="7110">MPLIFDSLNLMFLGAVAVFAGGIVKANPDLTKPHPDSAYGKWQAKKREKAAIAAAEADKAKKGKGKK</sequence>
<dbReference type="Proteomes" id="UP000002009">
    <property type="component" value="Chromosome 7"/>
</dbReference>
<feature type="chain" id="PRO_5002907032" evidence="1">
    <location>
        <begin position="27"/>
        <end position="67"/>
    </location>
</feature>
<dbReference type="KEGG" id="mis:MICPUN_60207"/>
<dbReference type="GeneID" id="8244958"/>
<accession>C1EAV3</accession>
<reference evidence="2 3" key="1">
    <citation type="journal article" date="2009" name="Science">
        <title>Green evolution and dynamic adaptations revealed by genomes of the marine picoeukaryotes Micromonas.</title>
        <authorList>
            <person name="Worden A.Z."/>
            <person name="Lee J.H."/>
            <person name="Mock T."/>
            <person name="Rouze P."/>
            <person name="Simmons M.P."/>
            <person name="Aerts A.L."/>
            <person name="Allen A.E."/>
            <person name="Cuvelier M.L."/>
            <person name="Derelle E."/>
            <person name="Everett M.V."/>
            <person name="Foulon E."/>
            <person name="Grimwood J."/>
            <person name="Gundlach H."/>
            <person name="Henrissat B."/>
            <person name="Napoli C."/>
            <person name="McDonald S.M."/>
            <person name="Parker M.S."/>
            <person name="Rombauts S."/>
            <person name="Salamov A."/>
            <person name="Von Dassow P."/>
            <person name="Badger J.H."/>
            <person name="Coutinho P.M."/>
            <person name="Demir E."/>
            <person name="Dubchak I."/>
            <person name="Gentemann C."/>
            <person name="Eikrem W."/>
            <person name="Gready J.E."/>
            <person name="John U."/>
            <person name="Lanier W."/>
            <person name="Lindquist E.A."/>
            <person name="Lucas S."/>
            <person name="Mayer K.F."/>
            <person name="Moreau H."/>
            <person name="Not F."/>
            <person name="Otillar R."/>
            <person name="Panaud O."/>
            <person name="Pangilinan J."/>
            <person name="Paulsen I."/>
            <person name="Piegu B."/>
            <person name="Poliakov A."/>
            <person name="Robbens S."/>
            <person name="Schmutz J."/>
            <person name="Toulza E."/>
            <person name="Wyss T."/>
            <person name="Zelensky A."/>
            <person name="Zhou K."/>
            <person name="Armbrust E.V."/>
            <person name="Bhattacharya D."/>
            <person name="Goodenough U.W."/>
            <person name="Van de Peer Y."/>
            <person name="Grigoriev I.V."/>
        </authorList>
    </citation>
    <scope>NUCLEOTIDE SEQUENCE [LARGE SCALE GENOMIC DNA]</scope>
    <source>
        <strain evidence="3">RCC299 / NOUM17</strain>
    </source>
</reference>
<organism evidence="2 3">
    <name type="scientific">Micromonas commoda (strain RCC299 / NOUM17 / CCMP2709)</name>
    <name type="common">Picoplanktonic green alga</name>
    <dbReference type="NCBI Taxonomy" id="296587"/>
    <lineage>
        <taxon>Eukaryota</taxon>
        <taxon>Viridiplantae</taxon>
        <taxon>Chlorophyta</taxon>
        <taxon>Mamiellophyceae</taxon>
        <taxon>Mamiellales</taxon>
        <taxon>Mamiellaceae</taxon>
        <taxon>Micromonas</taxon>
    </lineage>
</organism>
<protein>
    <submittedName>
        <fullName evidence="2">Uncharacterized protein</fullName>
    </submittedName>
</protein>
<keyword evidence="1" id="KW-0732">Signal</keyword>
<feature type="signal peptide" evidence="1">
    <location>
        <begin position="1"/>
        <end position="26"/>
    </location>
</feature>
<proteinExistence type="predicted"/>
<dbReference type="AlphaFoldDB" id="C1EAV3"/>
<dbReference type="EMBL" id="CP001328">
    <property type="protein sequence ID" value="ACO65269.1"/>
    <property type="molecule type" value="Genomic_DNA"/>
</dbReference>
<evidence type="ECO:0000313" key="2">
    <source>
        <dbReference type="EMBL" id="ACO65269.1"/>
    </source>
</evidence>
<evidence type="ECO:0000313" key="3">
    <source>
        <dbReference type="Proteomes" id="UP000002009"/>
    </source>
</evidence>
<dbReference type="InParanoid" id="C1EAV3"/>